<dbReference type="Pfam" id="PF11017">
    <property type="entry name" value="DUF2855"/>
    <property type="match status" value="1"/>
</dbReference>
<protein>
    <recommendedName>
        <fullName evidence="8">C6 finger domain protein</fullName>
    </recommendedName>
</protein>
<dbReference type="PANTHER" id="PTHR47660:SF3">
    <property type="entry name" value="FINGER DOMAIN PROTEIN, PUTATIVE (AFU_ORTHOLOGUE AFUA_4G03310)-RELATED"/>
    <property type="match status" value="1"/>
</dbReference>
<keyword evidence="2" id="KW-0862">Zinc</keyword>
<dbReference type="GO" id="GO:0046872">
    <property type="term" value="F:metal ion binding"/>
    <property type="evidence" value="ECO:0007669"/>
    <property type="project" value="UniProtKB-KW"/>
</dbReference>
<dbReference type="PANTHER" id="PTHR47660">
    <property type="entry name" value="TRANSCRIPTION FACTOR WITH C2H2 AND ZN(2)-CYS(6) DNA BINDING DOMAIN (EUROFUNG)-RELATED-RELATED"/>
    <property type="match status" value="1"/>
</dbReference>
<keyword evidence="3" id="KW-0805">Transcription regulation</keyword>
<keyword evidence="1" id="KW-0479">Metal-binding</keyword>
<dbReference type="EMBL" id="LJBN01000136">
    <property type="protein sequence ID" value="OOQ86670.1"/>
    <property type="molecule type" value="Genomic_DNA"/>
</dbReference>
<keyword evidence="5" id="KW-0539">Nucleus</keyword>
<evidence type="ECO:0000313" key="6">
    <source>
        <dbReference type="EMBL" id="OOQ86670.1"/>
    </source>
</evidence>
<dbReference type="InterPro" id="IPR021276">
    <property type="entry name" value="DUF2855"/>
</dbReference>
<proteinExistence type="predicted"/>
<name>A0A1S9RN06_PENBI</name>
<evidence type="ECO:0000256" key="3">
    <source>
        <dbReference type="ARBA" id="ARBA00023015"/>
    </source>
</evidence>
<organism evidence="6 7">
    <name type="scientific">Penicillium brasilianum</name>
    <dbReference type="NCBI Taxonomy" id="104259"/>
    <lineage>
        <taxon>Eukaryota</taxon>
        <taxon>Fungi</taxon>
        <taxon>Dikarya</taxon>
        <taxon>Ascomycota</taxon>
        <taxon>Pezizomycotina</taxon>
        <taxon>Eurotiomycetes</taxon>
        <taxon>Eurotiomycetidae</taxon>
        <taxon>Eurotiales</taxon>
        <taxon>Aspergillaceae</taxon>
        <taxon>Penicillium</taxon>
    </lineage>
</organism>
<evidence type="ECO:0000256" key="4">
    <source>
        <dbReference type="ARBA" id="ARBA00023163"/>
    </source>
</evidence>
<dbReference type="AlphaFoldDB" id="A0A1S9RN06"/>
<evidence type="ECO:0000256" key="2">
    <source>
        <dbReference type="ARBA" id="ARBA00022833"/>
    </source>
</evidence>
<evidence type="ECO:0008006" key="8">
    <source>
        <dbReference type="Google" id="ProtNLM"/>
    </source>
</evidence>
<reference evidence="7" key="1">
    <citation type="submission" date="2015-09" db="EMBL/GenBank/DDBJ databases">
        <authorList>
            <person name="Fill T.P."/>
            <person name="Baretta J.F."/>
            <person name="de Almeida L.G."/>
            <person name="Rocha M."/>
            <person name="de Souza D.H."/>
            <person name="Malavazi I."/>
            <person name="Cerdeira L.T."/>
            <person name="Hong H."/>
            <person name="Samborskyy M."/>
            <person name="de Vasconcelos A.T."/>
            <person name="Leadlay P."/>
            <person name="Rodrigues-Filho E."/>
        </authorList>
    </citation>
    <scope>NUCLEOTIDE SEQUENCE [LARGE SCALE GENOMIC DNA]</scope>
    <source>
        <strain evidence="7">LaBioMMi 136</strain>
    </source>
</reference>
<comment type="caution">
    <text evidence="6">The sequence shown here is derived from an EMBL/GenBank/DDBJ whole genome shotgun (WGS) entry which is preliminary data.</text>
</comment>
<evidence type="ECO:0000256" key="5">
    <source>
        <dbReference type="ARBA" id="ARBA00023242"/>
    </source>
</evidence>
<evidence type="ECO:0000256" key="1">
    <source>
        <dbReference type="ARBA" id="ARBA00022723"/>
    </source>
</evidence>
<keyword evidence="4" id="KW-0804">Transcription</keyword>
<accession>A0A1S9RN06</accession>
<dbReference type="Proteomes" id="UP000190744">
    <property type="component" value="Unassembled WGS sequence"/>
</dbReference>
<sequence length="629" mass="70089">MDSLENALRRLKTPGKWRPDRISKANKCGPCRAPAKAVGRDWMGAHMRLGQIMLTPSLLSEYLPLILATSSCSPNNTPPHPVYTTEEVQAARAAMQSLGKIQYNTSDIQDSLIDREGAGTYFGKLSHRWKEWLADRASAIPDMQLVWGQGIAGAKGIYEDGRNCPMVQCALKRDWCDPATLGNTSSLDESLSFQPILTEGSTAFATAEFLSPISGQASGILPIGPEPEATPTVDTGLDFDNIDLMPMTDAEEIRDRWLRTYLFSATGEVPKLFSLFTVQFVTCVFRSYPGRLIESHGLPPFIHPLQLSNQPMPGTMANCISLVRMWMNRVAGSEGMILSTVKQEMETISRGDAIGDLETVCAFQAYLIYLITAYFFPIGNTSLVDDSTLITIQNLAFRTAKTGFTCKAELSHMAPTWESWIIASSKRRTLLTMYLFTNVYNFDKGIPNFLSKELGNTLAPESKVLWEASDRLTWTKEYNRYLSKWEDGLLQISELWKSPETGSEAKRKRIERWLQATDEFGMMLFADPLNKLYCMTKNDFWDLNSPKLSREVKPYPSGPNNVCLRGVSQVNFSEVKLVLFGIPSGSCPWDCWIGGHQMVLSTRDLLGASKFDRGSGVLNAAGEESEVVK</sequence>
<gene>
    <name evidence="6" type="ORF">PEBR_20724</name>
</gene>
<evidence type="ECO:0000313" key="7">
    <source>
        <dbReference type="Proteomes" id="UP000190744"/>
    </source>
</evidence>